<dbReference type="RefSeq" id="XP_056685123.1">
    <property type="nucleotide sequence ID" value="XM_056829145.1"/>
</dbReference>
<evidence type="ECO:0000256" key="1">
    <source>
        <dbReference type="SAM" id="SignalP"/>
    </source>
</evidence>
<reference evidence="2" key="1">
    <citation type="journal article" date="2021" name="Nat. Commun.">
        <title>Genomic analyses provide insights into spinach domestication and the genetic basis of agronomic traits.</title>
        <authorList>
            <person name="Cai X."/>
            <person name="Sun X."/>
            <person name="Xu C."/>
            <person name="Sun H."/>
            <person name="Wang X."/>
            <person name="Ge C."/>
            <person name="Zhang Z."/>
            <person name="Wang Q."/>
            <person name="Fei Z."/>
            <person name="Jiao C."/>
            <person name="Wang Q."/>
        </authorList>
    </citation>
    <scope>NUCLEOTIDE SEQUENCE [LARGE SCALE GENOMIC DNA]</scope>
    <source>
        <strain evidence="2">cv. Varoflay</strain>
    </source>
</reference>
<sequence>MLPSLLSISFSLPTTHLLLPSSSNGDCSCCDGGAGGEGGAYGTKSCLGFRIWGFSWSHLTMVSLLIPPHLIRVSPTSKVLNLRGEKLELSLIDIAEKEFFLDLFRLFIFHHHNQANVYFIPQQVVEDFKLEMFDRHKNHVKKGVEVGFFKNIALFTGGD</sequence>
<evidence type="ECO:0000313" key="2">
    <source>
        <dbReference type="Proteomes" id="UP000813463"/>
    </source>
</evidence>
<protein>
    <submittedName>
        <fullName evidence="3 4">Uncharacterized protein</fullName>
    </submittedName>
</protein>
<feature type="signal peptide" evidence="1">
    <location>
        <begin position="1"/>
        <end position="17"/>
    </location>
</feature>
<reference evidence="3 4" key="2">
    <citation type="submission" date="2025-05" db="UniProtKB">
        <authorList>
            <consortium name="RefSeq"/>
        </authorList>
    </citation>
    <scope>IDENTIFICATION</scope>
    <source>
        <tissue evidence="3 4">Leaf</tissue>
    </source>
</reference>
<accession>A0ABM3QP30</accession>
<evidence type="ECO:0000313" key="3">
    <source>
        <dbReference type="RefSeq" id="XP_056685123.1"/>
    </source>
</evidence>
<feature type="chain" id="PRO_5045025155" evidence="1">
    <location>
        <begin position="18"/>
        <end position="159"/>
    </location>
</feature>
<evidence type="ECO:0000313" key="4">
    <source>
        <dbReference type="RefSeq" id="XP_056685124.1"/>
    </source>
</evidence>
<gene>
    <name evidence="3 4" type="primary">LOC110774805</name>
</gene>
<dbReference type="Proteomes" id="UP000813463">
    <property type="component" value="Chromosome 5"/>
</dbReference>
<dbReference type="GeneID" id="110774805"/>
<name>A0ABM3QP30_SPIOL</name>
<keyword evidence="1" id="KW-0732">Signal</keyword>
<proteinExistence type="predicted"/>
<keyword evidence="2" id="KW-1185">Reference proteome</keyword>
<organism evidence="2 4">
    <name type="scientific">Spinacia oleracea</name>
    <name type="common">Spinach</name>
    <dbReference type="NCBI Taxonomy" id="3562"/>
    <lineage>
        <taxon>Eukaryota</taxon>
        <taxon>Viridiplantae</taxon>
        <taxon>Streptophyta</taxon>
        <taxon>Embryophyta</taxon>
        <taxon>Tracheophyta</taxon>
        <taxon>Spermatophyta</taxon>
        <taxon>Magnoliopsida</taxon>
        <taxon>eudicotyledons</taxon>
        <taxon>Gunneridae</taxon>
        <taxon>Pentapetalae</taxon>
        <taxon>Caryophyllales</taxon>
        <taxon>Chenopodiaceae</taxon>
        <taxon>Chenopodioideae</taxon>
        <taxon>Anserineae</taxon>
        <taxon>Spinacia</taxon>
    </lineage>
</organism>
<dbReference type="RefSeq" id="XP_056685124.1">
    <property type="nucleotide sequence ID" value="XM_056829146.1"/>
</dbReference>